<accession>G3IDK0</accession>
<dbReference type="AlphaFoldDB" id="G3IDK0"/>
<protein>
    <submittedName>
        <fullName evidence="1">Uncharacterized protein</fullName>
    </submittedName>
</protein>
<gene>
    <name evidence="1" type="ORF">I79_021783</name>
</gene>
<evidence type="ECO:0000313" key="1">
    <source>
        <dbReference type="EMBL" id="EGW14137.1"/>
    </source>
</evidence>
<evidence type="ECO:0000313" key="2">
    <source>
        <dbReference type="Proteomes" id="UP000001075"/>
    </source>
</evidence>
<organism evidence="1 2">
    <name type="scientific">Cricetulus griseus</name>
    <name type="common">Chinese hamster</name>
    <name type="synonym">Cricetulus barabensis griseus</name>
    <dbReference type="NCBI Taxonomy" id="10029"/>
    <lineage>
        <taxon>Eukaryota</taxon>
        <taxon>Metazoa</taxon>
        <taxon>Chordata</taxon>
        <taxon>Craniata</taxon>
        <taxon>Vertebrata</taxon>
        <taxon>Euteleostomi</taxon>
        <taxon>Mammalia</taxon>
        <taxon>Eutheria</taxon>
        <taxon>Euarchontoglires</taxon>
        <taxon>Glires</taxon>
        <taxon>Rodentia</taxon>
        <taxon>Myomorpha</taxon>
        <taxon>Muroidea</taxon>
        <taxon>Cricetidae</taxon>
        <taxon>Cricetinae</taxon>
        <taxon>Cricetulus</taxon>
    </lineage>
</organism>
<sequence>MTQELLVKVQMDSGEIPLQHQSQHYKNQEIAEVFTSKPERPQVDYQTPLQESQIITAMCLHTKSHFLLSLSQVHPGVVHVVEVF</sequence>
<name>G3IDK0_CRIGR</name>
<dbReference type="InParanoid" id="G3IDK0"/>
<dbReference type="EMBL" id="JH002068">
    <property type="protein sequence ID" value="EGW14137.1"/>
    <property type="molecule type" value="Genomic_DNA"/>
</dbReference>
<dbReference type="Proteomes" id="UP000001075">
    <property type="component" value="Unassembled WGS sequence"/>
</dbReference>
<proteinExistence type="predicted"/>
<reference evidence="2" key="1">
    <citation type="journal article" date="2011" name="Nat. Biotechnol.">
        <title>The genomic sequence of the Chinese hamster ovary (CHO)-K1 cell line.</title>
        <authorList>
            <person name="Xu X."/>
            <person name="Nagarajan H."/>
            <person name="Lewis N.E."/>
            <person name="Pan S."/>
            <person name="Cai Z."/>
            <person name="Liu X."/>
            <person name="Chen W."/>
            <person name="Xie M."/>
            <person name="Wang W."/>
            <person name="Hammond S."/>
            <person name="Andersen M.R."/>
            <person name="Neff N."/>
            <person name="Passarelli B."/>
            <person name="Koh W."/>
            <person name="Fan H.C."/>
            <person name="Wang J."/>
            <person name="Gui Y."/>
            <person name="Lee K.H."/>
            <person name="Betenbaugh M.J."/>
            <person name="Quake S.R."/>
            <person name="Famili I."/>
            <person name="Palsson B.O."/>
            <person name="Wang J."/>
        </authorList>
    </citation>
    <scope>NUCLEOTIDE SEQUENCE [LARGE SCALE GENOMIC DNA]</scope>
    <source>
        <strain evidence="2">CHO K1 cell line</strain>
    </source>
</reference>